<reference evidence="2 3" key="2">
    <citation type="submission" date="2018-06" db="EMBL/GenBank/DDBJ databases">
        <authorList>
            <person name="Zhirakovskaya E."/>
        </authorList>
    </citation>
    <scope>NUCLEOTIDE SEQUENCE [LARGE SCALE GENOMIC DNA]</scope>
    <source>
        <strain evidence="2 3">FBKL4.011</strain>
    </source>
</reference>
<evidence type="ECO:0000313" key="3">
    <source>
        <dbReference type="Proteomes" id="UP000251213"/>
    </source>
</evidence>
<proteinExistence type="predicted"/>
<sequence length="155" mass="17826">MFLIRRAQISDLYSVKRLLQQAKLNDQGIDQHLEHFFIVEQTDEEEETGLVVGAIGMEVYNPYGLLRSFVLARASWNGKVGIHLIKILLAYAEALKLFEVYLVAGDSISLFQLMGFEVIDYENLPDEISDSNHVKRCKEQKGTPMVYKCFTKRKH</sequence>
<dbReference type="RefSeq" id="WP_113659313.1">
    <property type="nucleotide sequence ID" value="NZ_KZ845668.1"/>
</dbReference>
<dbReference type="SUPFAM" id="SSF55729">
    <property type="entry name" value="Acyl-CoA N-acyltransferases (Nat)"/>
    <property type="match status" value="1"/>
</dbReference>
<organism evidence="2 3">
    <name type="scientific">Thermoflavimicrobium daqui</name>
    <dbReference type="NCBI Taxonomy" id="2137476"/>
    <lineage>
        <taxon>Bacteria</taxon>
        <taxon>Bacillati</taxon>
        <taxon>Bacillota</taxon>
        <taxon>Bacilli</taxon>
        <taxon>Bacillales</taxon>
        <taxon>Thermoactinomycetaceae</taxon>
        <taxon>Thermoflavimicrobium</taxon>
    </lineage>
</organism>
<dbReference type="InterPro" id="IPR000182">
    <property type="entry name" value="GNAT_dom"/>
</dbReference>
<dbReference type="Proteomes" id="UP000251213">
    <property type="component" value="Unassembled WGS sequence"/>
</dbReference>
<evidence type="ECO:0000259" key="1">
    <source>
        <dbReference type="PROSITE" id="PS51186"/>
    </source>
</evidence>
<accession>A0A364K3J3</accession>
<dbReference type="AlphaFoldDB" id="A0A364K3J3"/>
<dbReference type="InterPro" id="IPR016181">
    <property type="entry name" value="Acyl_CoA_acyltransferase"/>
</dbReference>
<dbReference type="OrthoDB" id="2678531at2"/>
<name>A0A364K3J3_9BACL</name>
<dbReference type="PROSITE" id="PS51186">
    <property type="entry name" value="GNAT"/>
    <property type="match status" value="1"/>
</dbReference>
<gene>
    <name evidence="2" type="ORF">DL897_11580</name>
</gene>
<dbReference type="GO" id="GO:0016747">
    <property type="term" value="F:acyltransferase activity, transferring groups other than amino-acyl groups"/>
    <property type="evidence" value="ECO:0007669"/>
    <property type="project" value="InterPro"/>
</dbReference>
<keyword evidence="3" id="KW-1185">Reference proteome</keyword>
<dbReference type="EMBL" id="QJKK01000006">
    <property type="protein sequence ID" value="RAL23328.1"/>
    <property type="molecule type" value="Genomic_DNA"/>
</dbReference>
<reference evidence="2 3" key="1">
    <citation type="submission" date="2018-06" db="EMBL/GenBank/DDBJ databases">
        <title>Thermoflavimicrobium daqus sp. nov., a thermophilic microbe isolated from Moutai-flavour Daqu.</title>
        <authorList>
            <person name="Wang X."/>
            <person name="Zhou H."/>
        </authorList>
    </citation>
    <scope>NUCLEOTIDE SEQUENCE [LARGE SCALE GENOMIC DNA]</scope>
    <source>
        <strain evidence="2 3">FBKL4.011</strain>
    </source>
</reference>
<comment type="caution">
    <text evidence="2">The sequence shown here is derived from an EMBL/GenBank/DDBJ whole genome shotgun (WGS) entry which is preliminary data.</text>
</comment>
<dbReference type="Gene3D" id="3.40.630.30">
    <property type="match status" value="1"/>
</dbReference>
<evidence type="ECO:0000313" key="2">
    <source>
        <dbReference type="EMBL" id="RAL23328.1"/>
    </source>
</evidence>
<feature type="domain" description="N-acetyltransferase" evidence="1">
    <location>
        <begin position="2"/>
        <end position="135"/>
    </location>
</feature>
<protein>
    <recommendedName>
        <fullName evidence="1">N-acetyltransferase domain-containing protein</fullName>
    </recommendedName>
</protein>